<reference evidence="3 5" key="1">
    <citation type="journal article" date="2014" name="BMC Genomics">
        <title>Genome sequence of Anopheles sinensis provides insight into genetics basis of mosquito competence for malaria parasites.</title>
        <authorList>
            <person name="Zhou D."/>
            <person name="Zhang D."/>
            <person name="Ding G."/>
            <person name="Shi L."/>
            <person name="Hou Q."/>
            <person name="Ye Y."/>
            <person name="Xu Y."/>
            <person name="Zhou H."/>
            <person name="Xiong C."/>
            <person name="Li S."/>
            <person name="Yu J."/>
            <person name="Hong S."/>
            <person name="Yu X."/>
            <person name="Zou P."/>
            <person name="Chen C."/>
            <person name="Chang X."/>
            <person name="Wang W."/>
            <person name="Lv Y."/>
            <person name="Sun Y."/>
            <person name="Ma L."/>
            <person name="Shen B."/>
            <person name="Zhu C."/>
        </authorList>
    </citation>
    <scope>NUCLEOTIDE SEQUENCE [LARGE SCALE GENOMIC DNA]</scope>
</reference>
<dbReference type="OrthoDB" id="2275718at2759"/>
<feature type="domain" description="LsmAD" evidence="2">
    <location>
        <begin position="111"/>
        <end position="177"/>
    </location>
</feature>
<dbReference type="EMBL" id="KE525259">
    <property type="protein sequence ID" value="KFB43522.1"/>
    <property type="molecule type" value="Genomic_DNA"/>
</dbReference>
<dbReference type="SMART" id="SM01272">
    <property type="entry name" value="LsmAD"/>
    <property type="match status" value="1"/>
</dbReference>
<evidence type="ECO:0000313" key="5">
    <source>
        <dbReference type="Proteomes" id="UP000030765"/>
    </source>
</evidence>
<feature type="compositionally biased region" description="Low complexity" evidence="1">
    <location>
        <begin position="182"/>
        <end position="255"/>
    </location>
</feature>
<keyword evidence="5" id="KW-1185">Reference proteome</keyword>
<dbReference type="Pfam" id="PF06741">
    <property type="entry name" value="LsmAD"/>
    <property type="match status" value="1"/>
</dbReference>
<proteinExistence type="predicted"/>
<feature type="region of interest" description="Disordered" evidence="1">
    <location>
        <begin position="334"/>
        <end position="374"/>
    </location>
</feature>
<accession>A0A084VZX8</accession>
<evidence type="ECO:0000256" key="1">
    <source>
        <dbReference type="SAM" id="MobiDB-lite"/>
    </source>
</evidence>
<feature type="region of interest" description="Disordered" evidence="1">
    <location>
        <begin position="182"/>
        <end position="275"/>
    </location>
</feature>
<dbReference type="VEuPathDB" id="VectorBase:ASIS002736"/>
<dbReference type="EMBL" id="ATLV01019036">
    <property type="status" value="NOT_ANNOTATED_CDS"/>
    <property type="molecule type" value="Genomic_DNA"/>
</dbReference>
<evidence type="ECO:0000313" key="4">
    <source>
        <dbReference type="EnsemblMetazoa" id="ASIC011330-PA"/>
    </source>
</evidence>
<evidence type="ECO:0000259" key="2">
    <source>
        <dbReference type="SMART" id="SM01272"/>
    </source>
</evidence>
<name>A0A084VZX8_ANOSI</name>
<dbReference type="EMBL" id="ATLV01019035">
    <property type="status" value="NOT_ANNOTATED_CDS"/>
    <property type="molecule type" value="Genomic_DNA"/>
</dbReference>
<gene>
    <name evidence="3" type="ORF">ZHAS_00011330</name>
</gene>
<dbReference type="GO" id="GO:0010494">
    <property type="term" value="C:cytoplasmic stress granule"/>
    <property type="evidence" value="ECO:0007669"/>
    <property type="project" value="TreeGrafter"/>
</dbReference>
<dbReference type="VEuPathDB" id="VectorBase:ASIC011330"/>
<dbReference type="PANTHER" id="PTHR12854">
    <property type="entry name" value="ATAXIN 2-RELATED"/>
    <property type="match status" value="1"/>
</dbReference>
<dbReference type="InterPro" id="IPR045117">
    <property type="entry name" value="ATXN2-like"/>
</dbReference>
<dbReference type="STRING" id="74873.A0A084VZX8"/>
<dbReference type="Proteomes" id="UP000030765">
    <property type="component" value="Unassembled WGS sequence"/>
</dbReference>
<organism evidence="3">
    <name type="scientific">Anopheles sinensis</name>
    <name type="common">Mosquito</name>
    <dbReference type="NCBI Taxonomy" id="74873"/>
    <lineage>
        <taxon>Eukaryota</taxon>
        <taxon>Metazoa</taxon>
        <taxon>Ecdysozoa</taxon>
        <taxon>Arthropoda</taxon>
        <taxon>Hexapoda</taxon>
        <taxon>Insecta</taxon>
        <taxon>Pterygota</taxon>
        <taxon>Neoptera</taxon>
        <taxon>Endopterygota</taxon>
        <taxon>Diptera</taxon>
        <taxon>Nematocera</taxon>
        <taxon>Culicoidea</taxon>
        <taxon>Culicidae</taxon>
        <taxon>Anophelinae</taxon>
        <taxon>Anopheles</taxon>
    </lineage>
</organism>
<evidence type="ECO:0000313" key="3">
    <source>
        <dbReference type="EMBL" id="KFB43522.1"/>
    </source>
</evidence>
<sequence>MAHRVEVGPDNTSKIIVESFVEKLIFKPNDIVTFAAKNVDLEYATRDTFKTDTAISRCNGTSWLEDRELEPWDGESGSLNGDLYDNSSLELDSSADGWDVNEMFHKNETIYGVHSTFDQSLSGYTVQIQKKDSEEFKVQELEAEKIANEIENNPVYKERIDIENGDEEAAFAAVIRPANAPAAQSSAGGSGPPANASAPTPANDKNSNIINSNSSSAGGGSSSNNSASSAGNNLASNNTGGNSAVVNNNNNTTNAMPSNTKYIVPAKRKPGQGGKLMQVAAATGQPLLAPNPLQMITTPYGPAIHTQPFQTGPAFHQQYRTIYDAPQPAPLQYLAATPPSTTPSPGQPHQQYHPGPQPSPAGGGPPTYAPVHHQPPTAYTIPMCNPVGPLQVVHSAPIYQNITSAQQQNHHQQNLHVMHMPQHPSAQ</sequence>
<protein>
    <submittedName>
        <fullName evidence="4">LsmAD domain-containing protein</fullName>
    </submittedName>
</protein>
<dbReference type="EnsemblMetazoa" id="ASIC011330-RA">
    <property type="protein sequence ID" value="ASIC011330-PA"/>
    <property type="gene ID" value="ASIC011330"/>
</dbReference>
<dbReference type="AlphaFoldDB" id="A0A084VZX8"/>
<reference evidence="4" key="2">
    <citation type="submission" date="2020-05" db="UniProtKB">
        <authorList>
            <consortium name="EnsemblMetazoa"/>
        </authorList>
    </citation>
    <scope>IDENTIFICATION</scope>
</reference>
<dbReference type="InterPro" id="IPR009604">
    <property type="entry name" value="LsmAD_domain"/>
</dbReference>
<dbReference type="GO" id="GO:0034063">
    <property type="term" value="P:stress granule assembly"/>
    <property type="evidence" value="ECO:0007669"/>
    <property type="project" value="TreeGrafter"/>
</dbReference>
<dbReference type="GO" id="GO:0003729">
    <property type="term" value="F:mRNA binding"/>
    <property type="evidence" value="ECO:0007669"/>
    <property type="project" value="TreeGrafter"/>
</dbReference>
<dbReference type="PANTHER" id="PTHR12854:SF7">
    <property type="entry name" value="ATAXIN-2 HOMOLOG"/>
    <property type="match status" value="1"/>
</dbReference>